<protein>
    <submittedName>
        <fullName evidence="1">Uncharacterized protein</fullName>
    </submittedName>
</protein>
<sequence length="185" mass="21007">MTAQFELQPAEGELQNLAEEYWQKSCNRERQLEVEAFEAGASIRNGEYTLVNLEAIVRWKSERLVHYLIGNGSLRIRRALEVAASPEANTEQAMKALLELHGVDVPMASSILAVIFPERYIELNIEDLEALGQRRQDIKFYEEYLSYCRGLAQRGVLHPQESVPGATPLQALDRALAQWARNHTV</sequence>
<organism evidence="1 2">
    <name type="scientific">Occallatibacter riparius</name>
    <dbReference type="NCBI Taxonomy" id="1002689"/>
    <lineage>
        <taxon>Bacteria</taxon>
        <taxon>Pseudomonadati</taxon>
        <taxon>Acidobacteriota</taxon>
        <taxon>Terriglobia</taxon>
        <taxon>Terriglobales</taxon>
        <taxon>Acidobacteriaceae</taxon>
        <taxon>Occallatibacter</taxon>
    </lineage>
</organism>
<evidence type="ECO:0000313" key="2">
    <source>
        <dbReference type="Proteomes" id="UP001059380"/>
    </source>
</evidence>
<evidence type="ECO:0000313" key="1">
    <source>
        <dbReference type="EMBL" id="UWZ86570.1"/>
    </source>
</evidence>
<name>A0A9J7BXE9_9BACT</name>
<dbReference type="KEGG" id="orp:MOP44_11635"/>
<gene>
    <name evidence="1" type="ORF">MOP44_11635</name>
</gene>
<reference evidence="1" key="1">
    <citation type="submission" date="2021-04" db="EMBL/GenBank/DDBJ databases">
        <title>Phylogenetic analysis of Acidobacteriaceae.</title>
        <authorList>
            <person name="Qiu L."/>
            <person name="Zhang Q."/>
        </authorList>
    </citation>
    <scope>NUCLEOTIDE SEQUENCE</scope>
    <source>
        <strain evidence="1">DSM 25168</strain>
    </source>
</reference>
<keyword evidence="2" id="KW-1185">Reference proteome</keyword>
<proteinExistence type="predicted"/>
<dbReference type="AlphaFoldDB" id="A0A9J7BXE9"/>
<accession>A0A9J7BXE9</accession>
<dbReference type="RefSeq" id="WP_260796208.1">
    <property type="nucleotide sequence ID" value="NZ_CP093313.1"/>
</dbReference>
<dbReference type="Proteomes" id="UP001059380">
    <property type="component" value="Chromosome"/>
</dbReference>
<dbReference type="EMBL" id="CP093313">
    <property type="protein sequence ID" value="UWZ86570.1"/>
    <property type="molecule type" value="Genomic_DNA"/>
</dbReference>